<dbReference type="Gene3D" id="3.20.20.60">
    <property type="entry name" value="Phosphoenolpyruvate-binding domains"/>
    <property type="match status" value="3"/>
</dbReference>
<protein>
    <recommendedName>
        <fullName evidence="3">3-methyl-2-oxobutanoate hydroxymethyltransferase</fullName>
        <ecNumber evidence="3">2.1.2.11</ecNumber>
    </recommendedName>
</protein>
<evidence type="ECO:0000256" key="4">
    <source>
        <dbReference type="ARBA" id="ARBA00022679"/>
    </source>
</evidence>
<gene>
    <name evidence="6" type="ORF">BDV29DRAFT_201369</name>
</gene>
<reference evidence="6 7" key="1">
    <citation type="submission" date="2019-04" db="EMBL/GenBank/DDBJ databases">
        <title>Friends and foes A comparative genomics study of 23 Aspergillus species from section Flavi.</title>
        <authorList>
            <consortium name="DOE Joint Genome Institute"/>
            <person name="Kjaerbolling I."/>
            <person name="Vesth T."/>
            <person name="Frisvad J.C."/>
            <person name="Nybo J.L."/>
            <person name="Theobald S."/>
            <person name="Kildgaard S."/>
            <person name="Isbrandt T."/>
            <person name="Kuo A."/>
            <person name="Sato A."/>
            <person name="Lyhne E.K."/>
            <person name="Kogle M.E."/>
            <person name="Wiebenga A."/>
            <person name="Kun R.S."/>
            <person name="Lubbers R.J."/>
            <person name="Makela M.R."/>
            <person name="Barry K."/>
            <person name="Chovatia M."/>
            <person name="Clum A."/>
            <person name="Daum C."/>
            <person name="Haridas S."/>
            <person name="He G."/>
            <person name="LaButti K."/>
            <person name="Lipzen A."/>
            <person name="Mondo S."/>
            <person name="Riley R."/>
            <person name="Salamov A."/>
            <person name="Simmons B.A."/>
            <person name="Magnuson J.K."/>
            <person name="Henrissat B."/>
            <person name="Mortensen U.H."/>
            <person name="Larsen T.O."/>
            <person name="Devries R.P."/>
            <person name="Grigoriev I.V."/>
            <person name="Machida M."/>
            <person name="Baker S.E."/>
            <person name="Andersen M.R."/>
        </authorList>
    </citation>
    <scope>NUCLEOTIDE SEQUENCE [LARGE SCALE GENOMIC DNA]</scope>
    <source>
        <strain evidence="6 7">CBS 151.66</strain>
    </source>
</reference>
<evidence type="ECO:0000256" key="5">
    <source>
        <dbReference type="ARBA" id="ARBA00049172"/>
    </source>
</evidence>
<keyword evidence="4" id="KW-0808">Transferase</keyword>
<dbReference type="EMBL" id="ML732210">
    <property type="protein sequence ID" value="KAB8074440.1"/>
    <property type="molecule type" value="Genomic_DNA"/>
</dbReference>
<comment type="pathway">
    <text evidence="1">Cofactor biosynthesis; (R)-pantothenate biosynthesis; (R)-pantoate from 3-methyl-2-oxobutanoate: step 1/2.</text>
</comment>
<name>A0A5N5X539_9EURO</name>
<evidence type="ECO:0000313" key="7">
    <source>
        <dbReference type="Proteomes" id="UP000326565"/>
    </source>
</evidence>
<dbReference type="Pfam" id="PF02548">
    <property type="entry name" value="Pantoate_transf"/>
    <property type="match status" value="3"/>
</dbReference>
<sequence length="286" mass="31940">MITKPSVHCITAWPNRPIVRYSSHTDPRKKVTIQALRNFYKKGEPITVLTAHDPPSGHVADSAVMDIAPVGDSLSMVALGMEDTNEVTMEEMLVHCQSIADLPMGSYELSPEQALQSAIRMVKEGGIKAINPVMAHIGFTPQRQHSIGGFRVQGKPVAGAVKLLRDAFAVRWGVYGSCQAYACRGCCYCYGEGSRPDDWDRVWRWFCSGQVLVQVDTIGNFPSGWFMPKFVKTYADVWGRSLWGTEEFRSEVKSRAFPSADYTYPVPEEELVELRRLVDSRLINCG</sequence>
<dbReference type="InterPro" id="IPR003700">
    <property type="entry name" value="Pantoate_hydroxy_MeTrfase"/>
</dbReference>
<dbReference type="GO" id="GO:0015940">
    <property type="term" value="P:pantothenate biosynthetic process"/>
    <property type="evidence" value="ECO:0007669"/>
    <property type="project" value="UniProtKB-UniPathway"/>
</dbReference>
<comment type="similarity">
    <text evidence="2">Belongs to the PanB family.</text>
</comment>
<dbReference type="InterPro" id="IPR040442">
    <property type="entry name" value="Pyrv_kinase-like_dom_sf"/>
</dbReference>
<proteinExistence type="inferred from homology"/>
<dbReference type="GO" id="GO:0000287">
    <property type="term" value="F:magnesium ion binding"/>
    <property type="evidence" value="ECO:0007669"/>
    <property type="project" value="TreeGrafter"/>
</dbReference>
<dbReference type="AlphaFoldDB" id="A0A5N5X539"/>
<evidence type="ECO:0000256" key="2">
    <source>
        <dbReference type="ARBA" id="ARBA00008676"/>
    </source>
</evidence>
<dbReference type="GO" id="GO:0005739">
    <property type="term" value="C:mitochondrion"/>
    <property type="evidence" value="ECO:0007669"/>
    <property type="project" value="TreeGrafter"/>
</dbReference>
<keyword evidence="6" id="KW-0418">Kinase</keyword>
<dbReference type="EC" id="2.1.2.11" evidence="3"/>
<dbReference type="GO" id="GO:0016301">
    <property type="term" value="F:kinase activity"/>
    <property type="evidence" value="ECO:0007669"/>
    <property type="project" value="UniProtKB-KW"/>
</dbReference>
<dbReference type="InterPro" id="IPR015813">
    <property type="entry name" value="Pyrv/PenolPyrv_kinase-like_dom"/>
</dbReference>
<keyword evidence="7" id="KW-1185">Reference proteome</keyword>
<dbReference type="PANTHER" id="PTHR20881">
    <property type="entry name" value="3-METHYL-2-OXOBUTANOATE HYDROXYMETHYLTRANSFERASE"/>
    <property type="match status" value="1"/>
</dbReference>
<keyword evidence="6" id="KW-0670">Pyruvate</keyword>
<dbReference type="GO" id="GO:0003864">
    <property type="term" value="F:3-methyl-2-oxobutanoate hydroxymethyltransferase activity"/>
    <property type="evidence" value="ECO:0007669"/>
    <property type="project" value="UniProtKB-EC"/>
</dbReference>
<comment type="catalytic activity">
    <reaction evidence="5">
        <text>(6R)-5,10-methylene-5,6,7,8-tetrahydrofolate + 3-methyl-2-oxobutanoate + H2O = 2-dehydropantoate + (6S)-5,6,7,8-tetrahydrofolate</text>
        <dbReference type="Rhea" id="RHEA:11824"/>
        <dbReference type="ChEBI" id="CHEBI:11561"/>
        <dbReference type="ChEBI" id="CHEBI:11851"/>
        <dbReference type="ChEBI" id="CHEBI:15377"/>
        <dbReference type="ChEBI" id="CHEBI:15636"/>
        <dbReference type="ChEBI" id="CHEBI:57453"/>
        <dbReference type="EC" id="2.1.2.11"/>
    </reaction>
</comment>
<accession>A0A5N5X539</accession>
<dbReference type="Proteomes" id="UP000326565">
    <property type="component" value="Unassembled WGS sequence"/>
</dbReference>
<dbReference type="OrthoDB" id="425211at2759"/>
<evidence type="ECO:0000256" key="1">
    <source>
        <dbReference type="ARBA" id="ARBA00005033"/>
    </source>
</evidence>
<dbReference type="SUPFAM" id="SSF51621">
    <property type="entry name" value="Phosphoenolpyruvate/pyruvate domain"/>
    <property type="match status" value="1"/>
</dbReference>
<evidence type="ECO:0000256" key="3">
    <source>
        <dbReference type="ARBA" id="ARBA00012618"/>
    </source>
</evidence>
<dbReference type="UniPathway" id="UPA00028">
    <property type="reaction ID" value="UER00003"/>
</dbReference>
<organism evidence="6 7">
    <name type="scientific">Aspergillus leporis</name>
    <dbReference type="NCBI Taxonomy" id="41062"/>
    <lineage>
        <taxon>Eukaryota</taxon>
        <taxon>Fungi</taxon>
        <taxon>Dikarya</taxon>
        <taxon>Ascomycota</taxon>
        <taxon>Pezizomycotina</taxon>
        <taxon>Eurotiomycetes</taxon>
        <taxon>Eurotiomycetidae</taxon>
        <taxon>Eurotiales</taxon>
        <taxon>Aspergillaceae</taxon>
        <taxon>Aspergillus</taxon>
        <taxon>Aspergillus subgen. Circumdati</taxon>
    </lineage>
</organism>
<dbReference type="PANTHER" id="PTHR20881:SF0">
    <property type="entry name" value="3-METHYL-2-OXOBUTANOATE HYDROXYMETHYLTRANSFERASE"/>
    <property type="match status" value="1"/>
</dbReference>
<evidence type="ECO:0000313" key="6">
    <source>
        <dbReference type="EMBL" id="KAB8074440.1"/>
    </source>
</evidence>